<dbReference type="STRING" id="1121357.SAMN05661109_02759"/>
<gene>
    <name evidence="1" type="ORF">SAMN05661109_02759</name>
</gene>
<dbReference type="SUPFAM" id="SSF160631">
    <property type="entry name" value="SMI1/KNR4-like"/>
    <property type="match status" value="1"/>
</dbReference>
<dbReference type="EMBL" id="FOGQ01000023">
    <property type="protein sequence ID" value="SES33729.1"/>
    <property type="molecule type" value="Genomic_DNA"/>
</dbReference>
<dbReference type="RefSeq" id="WP_092261057.1">
    <property type="nucleotide sequence ID" value="NZ_CP047199.1"/>
</dbReference>
<dbReference type="AlphaFoldDB" id="A0A1H9WJ17"/>
<dbReference type="Proteomes" id="UP000198929">
    <property type="component" value="Unassembled WGS sequence"/>
</dbReference>
<evidence type="ECO:0000313" key="2">
    <source>
        <dbReference type="Proteomes" id="UP000198929"/>
    </source>
</evidence>
<organism evidence="1 2">
    <name type="scientific">Corynebacterium cystitidis DSM 20524</name>
    <dbReference type="NCBI Taxonomy" id="1121357"/>
    <lineage>
        <taxon>Bacteria</taxon>
        <taxon>Bacillati</taxon>
        <taxon>Actinomycetota</taxon>
        <taxon>Actinomycetes</taxon>
        <taxon>Mycobacteriales</taxon>
        <taxon>Corynebacteriaceae</taxon>
        <taxon>Corynebacterium</taxon>
    </lineage>
</organism>
<protein>
    <recommendedName>
        <fullName evidence="3">SMI1 / KNR4 family (SUKH-1)</fullName>
    </recommendedName>
</protein>
<accession>A0A1H9WJ17</accession>
<evidence type="ECO:0008006" key="3">
    <source>
        <dbReference type="Google" id="ProtNLM"/>
    </source>
</evidence>
<evidence type="ECO:0000313" key="1">
    <source>
        <dbReference type="EMBL" id="SES33729.1"/>
    </source>
</evidence>
<dbReference type="InterPro" id="IPR037883">
    <property type="entry name" value="Knr4/Smi1-like_sf"/>
</dbReference>
<sequence>MIDDSVFANSEGVELTRHVLPKADVDGAMRNVPSWVPGEYREFFDHFCDFIAPGFVLFSPVYPPREFYNIDTGYKSFQETLEVLGFDPERWFPVGHSDGFSYAVYHLKDDGTVEFGSYDFTDQDYFEGPFGSFVEWMEAQA</sequence>
<name>A0A1H9WJ17_9CORY</name>
<keyword evidence="2" id="KW-1185">Reference proteome</keyword>
<reference evidence="2" key="1">
    <citation type="submission" date="2016-10" db="EMBL/GenBank/DDBJ databases">
        <authorList>
            <person name="Varghese N."/>
            <person name="Submissions S."/>
        </authorList>
    </citation>
    <scope>NUCLEOTIDE SEQUENCE [LARGE SCALE GENOMIC DNA]</scope>
    <source>
        <strain evidence="2">DSM 20524</strain>
    </source>
</reference>
<proteinExistence type="predicted"/>